<evidence type="ECO:0000313" key="3">
    <source>
        <dbReference type="Proteomes" id="UP001437256"/>
    </source>
</evidence>
<name>A0ABR2ZX29_9AGAR</name>
<dbReference type="SUPFAM" id="SSF51197">
    <property type="entry name" value="Clavaminate synthase-like"/>
    <property type="match status" value="1"/>
</dbReference>
<reference evidence="2 3" key="1">
    <citation type="submission" date="2024-05" db="EMBL/GenBank/DDBJ databases">
        <title>A draft genome resource for the thread blight pathogen Marasmius tenuissimus strain MS-2.</title>
        <authorList>
            <person name="Yulfo-Soto G.E."/>
            <person name="Baruah I.K."/>
            <person name="Amoako-Attah I."/>
            <person name="Bukari Y."/>
            <person name="Meinhardt L.W."/>
            <person name="Bailey B.A."/>
            <person name="Cohen S.P."/>
        </authorList>
    </citation>
    <scope>NUCLEOTIDE SEQUENCE [LARGE SCALE GENOMIC DNA]</scope>
    <source>
        <strain evidence="2 3">MS-2</strain>
    </source>
</reference>
<dbReference type="Gene3D" id="2.60.120.650">
    <property type="entry name" value="Cupin"/>
    <property type="match status" value="1"/>
</dbReference>
<sequence length="707" mass="78347">MDVDGDTIAQSVSNIVTDHGQQGHDLSETLSELSDLSMGDDAVSDLPGFNAHTKAEGKPSSEASTPSASRSVDGSTLDDAPVVANPDDMETIALRRSTCTRKPVVPFIPDKTTSSASNATCRIAKSSACKINTRSPNENLSIYQAQLRATLKRDDFVPTLERPRRGRRVFHLTSCGGQSYFWRAFLFCSKDHDRLNDLLATAYNKPLRTVPDNFAKFPADDSVLSSPLFPDPTSYGPPNPFPKKGIQVLSFVQYQSMSTNKIQHIFYSKSIIITGVPKMRANSAWDMATLAHLGSLDVPRQAHNKSIEIKMSPDEETIRTTFSVAFAEAQKVNSSKPLTFLDIQGYRDVMVPTNLDSVGFAYKQTLYSESLDNSKSMSSLWHIVATKDAHTPFHMDMQGAAAMIMVEVGMKLVFMLVPLSGDPSTSSNVCYSSRANLDMAGSSVGELAKAIGCEVQGILLTPGDVLLMQPGTYHFVFTLEPSICNGRHFYSLMNEDHTKSRAALVRLMAFLHQQFMDCKWVSDVNIGHAPDWSSMAGLLDFLTVANILELGPALWQQSYIDEEPKDNDLCELALARNWSRDLFDYYAAIHTPSVIQKSPHLFLRSNNGQPRTLWTDIRSSYLVQQMCCLIKHTEDGEVDMDVNAVMESHIPEQGKLGKDIWDRFEATRDGVSSPTLFPICDDHCLSYEWHYGRAIVGNPYVVSLTTQ</sequence>
<accession>A0ABR2ZX29</accession>
<organism evidence="2 3">
    <name type="scientific">Marasmius tenuissimus</name>
    <dbReference type="NCBI Taxonomy" id="585030"/>
    <lineage>
        <taxon>Eukaryota</taxon>
        <taxon>Fungi</taxon>
        <taxon>Dikarya</taxon>
        <taxon>Basidiomycota</taxon>
        <taxon>Agaricomycotina</taxon>
        <taxon>Agaricomycetes</taxon>
        <taxon>Agaricomycetidae</taxon>
        <taxon>Agaricales</taxon>
        <taxon>Marasmiineae</taxon>
        <taxon>Marasmiaceae</taxon>
        <taxon>Marasmius</taxon>
    </lineage>
</organism>
<evidence type="ECO:0008006" key="4">
    <source>
        <dbReference type="Google" id="ProtNLM"/>
    </source>
</evidence>
<gene>
    <name evidence="2" type="ORF">AAF712_007194</name>
</gene>
<dbReference type="Proteomes" id="UP001437256">
    <property type="component" value="Unassembled WGS sequence"/>
</dbReference>
<feature type="compositionally biased region" description="Low complexity" evidence="1">
    <location>
        <begin position="60"/>
        <end position="71"/>
    </location>
</feature>
<comment type="caution">
    <text evidence="2">The sequence shown here is derived from an EMBL/GenBank/DDBJ whole genome shotgun (WGS) entry which is preliminary data.</text>
</comment>
<evidence type="ECO:0000256" key="1">
    <source>
        <dbReference type="SAM" id="MobiDB-lite"/>
    </source>
</evidence>
<keyword evidence="3" id="KW-1185">Reference proteome</keyword>
<dbReference type="EMBL" id="JBBXMP010000042">
    <property type="protein sequence ID" value="KAL0065890.1"/>
    <property type="molecule type" value="Genomic_DNA"/>
</dbReference>
<feature type="region of interest" description="Disordered" evidence="1">
    <location>
        <begin position="1"/>
        <end position="26"/>
    </location>
</feature>
<proteinExistence type="predicted"/>
<feature type="region of interest" description="Disordered" evidence="1">
    <location>
        <begin position="38"/>
        <end position="86"/>
    </location>
</feature>
<feature type="compositionally biased region" description="Polar residues" evidence="1">
    <location>
        <begin position="8"/>
        <end position="20"/>
    </location>
</feature>
<protein>
    <recommendedName>
        <fullName evidence="4">JmjC domain-containing protein</fullName>
    </recommendedName>
</protein>
<evidence type="ECO:0000313" key="2">
    <source>
        <dbReference type="EMBL" id="KAL0065890.1"/>
    </source>
</evidence>